<dbReference type="Proteomes" id="UP000789901">
    <property type="component" value="Unassembled WGS sequence"/>
</dbReference>
<reference evidence="1 2" key="1">
    <citation type="submission" date="2021-06" db="EMBL/GenBank/DDBJ databases">
        <authorList>
            <person name="Kallberg Y."/>
            <person name="Tangrot J."/>
            <person name="Rosling A."/>
        </authorList>
    </citation>
    <scope>NUCLEOTIDE SEQUENCE [LARGE SCALE GENOMIC DNA]</scope>
    <source>
        <strain evidence="1 2">120-4 pot B 10/14</strain>
    </source>
</reference>
<protein>
    <submittedName>
        <fullName evidence="1">15032_t:CDS:1</fullName>
    </submittedName>
</protein>
<dbReference type="EMBL" id="CAJVQB010048210">
    <property type="protein sequence ID" value="CAG8833869.1"/>
    <property type="molecule type" value="Genomic_DNA"/>
</dbReference>
<gene>
    <name evidence="1" type="ORF">GMARGA_LOCUS31765</name>
</gene>
<evidence type="ECO:0000313" key="1">
    <source>
        <dbReference type="EMBL" id="CAG8833869.1"/>
    </source>
</evidence>
<accession>A0ABN7WJJ5</accession>
<organism evidence="1 2">
    <name type="scientific">Gigaspora margarita</name>
    <dbReference type="NCBI Taxonomy" id="4874"/>
    <lineage>
        <taxon>Eukaryota</taxon>
        <taxon>Fungi</taxon>
        <taxon>Fungi incertae sedis</taxon>
        <taxon>Mucoromycota</taxon>
        <taxon>Glomeromycotina</taxon>
        <taxon>Glomeromycetes</taxon>
        <taxon>Diversisporales</taxon>
        <taxon>Gigasporaceae</taxon>
        <taxon>Gigaspora</taxon>
    </lineage>
</organism>
<comment type="caution">
    <text evidence="1">The sequence shown here is derived from an EMBL/GenBank/DDBJ whole genome shotgun (WGS) entry which is preliminary data.</text>
</comment>
<name>A0ABN7WJJ5_GIGMA</name>
<proteinExistence type="predicted"/>
<evidence type="ECO:0000313" key="2">
    <source>
        <dbReference type="Proteomes" id="UP000789901"/>
    </source>
</evidence>
<sequence length="467" mass="53307">MKSKKSQKKKTKGKVHVFSSIVCEETIRYIYWKISSVEDVLPTVASISGTSDTTAQDKGFEGFHLGSSSAPSKIWAKYGDNQPVKIVFDGEDVHDLKKVIKKELSNKLKDVDNDDITLRKYGKETDLRADLTVENFVNTYDTPLQVIVNASVTLKRKYEESPEDLGKIVEGAVEKALSRQNPAMIPVSNISETKMNKIMNDLGIKAVELIDEDFQPLDPVTCQPFIWDMEGEEAQQMHNVEIWFKNALNLPRGFHVKDIHTQVNYQRPLQGADVVLTGGSDISIGPSGTACVWIETKKTKEDFKEGQAIGELFLVDNIHVLNAMVVLTDCNDHWIIFYFLKNEDDVQCIAKSKIGDCGTALAIIRQFVLEEGINLFTWTGKDVIYSVDKLVPLQKKTKFLEHIPEYDETRMTDMVDDMSEQELFNMMARKRLRMLRNWCRLDEQPQIDQLIRKFSDDYENLPPMMFT</sequence>
<keyword evidence="2" id="KW-1185">Reference proteome</keyword>